<dbReference type="CDD" id="cd16892">
    <property type="entry name" value="LT_VirB1-like"/>
    <property type="match status" value="1"/>
</dbReference>
<dbReference type="InterPro" id="IPR008258">
    <property type="entry name" value="Transglycosylase_SLT_dom_1"/>
</dbReference>
<keyword evidence="2" id="KW-0732">Signal</keyword>
<protein>
    <submittedName>
        <fullName evidence="4">Lytic transglycosylase</fullName>
    </submittedName>
</protein>
<evidence type="ECO:0000256" key="2">
    <source>
        <dbReference type="SAM" id="SignalP"/>
    </source>
</evidence>
<evidence type="ECO:0000313" key="4">
    <source>
        <dbReference type="EMBL" id="RDJ98385.1"/>
    </source>
</evidence>
<comment type="caution">
    <text evidence="4">The sequence shown here is derived from an EMBL/GenBank/DDBJ whole genome shotgun (WGS) entry which is preliminary data.</text>
</comment>
<accession>A0A370MYH3</accession>
<dbReference type="AlphaFoldDB" id="A0A370MYH3"/>
<gene>
    <name evidence="4" type="ORF">DLM46_33640</name>
</gene>
<dbReference type="RefSeq" id="WP_115108256.1">
    <property type="nucleotide sequence ID" value="NZ_QHKS01000035.1"/>
</dbReference>
<feature type="domain" description="Transglycosylase SLT" evidence="3">
    <location>
        <begin position="47"/>
        <end position="174"/>
    </location>
</feature>
<proteinExistence type="predicted"/>
<dbReference type="EMBL" id="QHKS01000035">
    <property type="protein sequence ID" value="RDJ98385.1"/>
    <property type="molecule type" value="Genomic_DNA"/>
</dbReference>
<dbReference type="Pfam" id="PF01464">
    <property type="entry name" value="SLT"/>
    <property type="match status" value="1"/>
</dbReference>
<feature type="chain" id="PRO_5016860716" evidence="2">
    <location>
        <begin position="33"/>
        <end position="272"/>
    </location>
</feature>
<feature type="region of interest" description="Disordered" evidence="1">
    <location>
        <begin position="204"/>
        <end position="237"/>
    </location>
</feature>
<name>A0A370MYH3_9BURK</name>
<dbReference type="Proteomes" id="UP000254875">
    <property type="component" value="Unassembled WGS sequence"/>
</dbReference>
<organism evidence="4 5">
    <name type="scientific">Paraburkholderia lacunae</name>
    <dbReference type="NCBI Taxonomy" id="2211104"/>
    <lineage>
        <taxon>Bacteria</taxon>
        <taxon>Pseudomonadati</taxon>
        <taxon>Pseudomonadota</taxon>
        <taxon>Betaproteobacteria</taxon>
        <taxon>Burkholderiales</taxon>
        <taxon>Burkholderiaceae</taxon>
        <taxon>Paraburkholderia</taxon>
    </lineage>
</organism>
<evidence type="ECO:0000259" key="3">
    <source>
        <dbReference type="Pfam" id="PF01464"/>
    </source>
</evidence>
<dbReference type="OrthoDB" id="8565485at2"/>
<keyword evidence="5" id="KW-1185">Reference proteome</keyword>
<evidence type="ECO:0000313" key="5">
    <source>
        <dbReference type="Proteomes" id="UP000254875"/>
    </source>
</evidence>
<reference evidence="5" key="1">
    <citation type="submission" date="2018-05" db="EMBL/GenBank/DDBJ databases">
        <authorList>
            <person name="Feng T."/>
        </authorList>
    </citation>
    <scope>NUCLEOTIDE SEQUENCE [LARGE SCALE GENOMIC DNA]</scope>
    <source>
        <strain evidence="5">S27</strain>
    </source>
</reference>
<dbReference type="Gene3D" id="1.10.530.10">
    <property type="match status" value="1"/>
</dbReference>
<dbReference type="InterPro" id="IPR023346">
    <property type="entry name" value="Lysozyme-like_dom_sf"/>
</dbReference>
<sequence>MKTAPGAWLLQALLAPLFALLCALAAAGSAHAQSVTNTGDTFSTLARECAPNVDRETLAALVRTESGFNPYAIGVVGGHLLRQPATLAVALATARELDAQGFSYSVGLTQVNNRNFARAGETVESIFEPCRNLRAGAAVLTECFARSRGATPNPQQALRAALSCYYSGNFTTGFETGYVSRVVANARVQSEGGGVQPIPVVRDAPAAPRSPSLRSAPLAMQSAAQHPAGENGLRTNRNSASACRSRAPVVMTCRGLSVVQARAMCVRCLDAR</sequence>
<dbReference type="SUPFAM" id="SSF53955">
    <property type="entry name" value="Lysozyme-like"/>
    <property type="match status" value="1"/>
</dbReference>
<evidence type="ECO:0000256" key="1">
    <source>
        <dbReference type="SAM" id="MobiDB-lite"/>
    </source>
</evidence>
<feature type="signal peptide" evidence="2">
    <location>
        <begin position="1"/>
        <end position="32"/>
    </location>
</feature>